<dbReference type="Pfam" id="PF22794">
    <property type="entry name" value="jr-ZPR1"/>
    <property type="match status" value="2"/>
</dbReference>
<reference evidence="6 7" key="1">
    <citation type="submission" date="2018-09" db="EMBL/GenBank/DDBJ databases">
        <title>whole genome sequence of T. equiperdum IVM-t1 strain.</title>
        <authorList>
            <person name="Suganuma K."/>
        </authorList>
    </citation>
    <scope>NUCLEOTIDE SEQUENCE [LARGE SCALE GENOMIC DNA]</scope>
    <source>
        <strain evidence="6 7">IVM-t1</strain>
    </source>
</reference>
<dbReference type="Gene3D" id="2.20.25.420">
    <property type="entry name" value="ZPR1, zinc finger domain"/>
    <property type="match status" value="2"/>
</dbReference>
<dbReference type="SMART" id="SM00709">
    <property type="entry name" value="Zpr1"/>
    <property type="match status" value="2"/>
</dbReference>
<dbReference type="InterPro" id="IPR042451">
    <property type="entry name" value="ZPR1_A/B_dom"/>
</dbReference>
<dbReference type="PANTHER" id="PTHR10876:SF0">
    <property type="entry name" value="ZINC FINGER PROTEIN ZPR1"/>
    <property type="match status" value="1"/>
</dbReference>
<evidence type="ECO:0000256" key="3">
    <source>
        <dbReference type="ARBA" id="ARBA00022771"/>
    </source>
</evidence>
<evidence type="ECO:0000313" key="7">
    <source>
        <dbReference type="Proteomes" id="UP000266743"/>
    </source>
</evidence>
<evidence type="ECO:0000259" key="5">
    <source>
        <dbReference type="SMART" id="SM00709"/>
    </source>
</evidence>
<dbReference type="EMBL" id="QSBY01000005">
    <property type="protein sequence ID" value="RHW72480.1"/>
    <property type="molecule type" value="Genomic_DNA"/>
</dbReference>
<dbReference type="Proteomes" id="UP000266743">
    <property type="component" value="Chromosome 5"/>
</dbReference>
<dbReference type="PANTHER" id="PTHR10876">
    <property type="entry name" value="ZINC FINGER PROTEIN ZPR1"/>
    <property type="match status" value="1"/>
</dbReference>
<accession>A0A3L6LDI1</accession>
<dbReference type="Pfam" id="PF03367">
    <property type="entry name" value="Zn_ribbon_ZPR1"/>
    <property type="match status" value="2"/>
</dbReference>
<dbReference type="InterPro" id="IPR042452">
    <property type="entry name" value="ZPR1_Znf1/2"/>
</dbReference>
<feature type="domain" description="Zinc finger ZPR1-type" evidence="5">
    <location>
        <begin position="53"/>
        <end position="211"/>
    </location>
</feature>
<dbReference type="InterPro" id="IPR040141">
    <property type="entry name" value="ZPR1"/>
</dbReference>
<dbReference type="FunFam" id="2.20.25.420:FF:000001">
    <property type="entry name" value="Zinc finger protein ZPR1"/>
    <property type="match status" value="1"/>
</dbReference>
<keyword evidence="4" id="KW-0862">Zinc</keyword>
<dbReference type="Gene3D" id="2.60.120.1040">
    <property type="entry name" value="ZPR1, A/B domain"/>
    <property type="match status" value="2"/>
</dbReference>
<gene>
    <name evidence="6" type="ORF">DPX39_050033600</name>
</gene>
<dbReference type="GO" id="GO:0008270">
    <property type="term" value="F:zinc ion binding"/>
    <property type="evidence" value="ECO:0007669"/>
    <property type="project" value="UniProtKB-KW"/>
</dbReference>
<keyword evidence="3 6" id="KW-0863">Zinc-finger</keyword>
<comment type="similarity">
    <text evidence="1">Belongs to the ZPR1 family.</text>
</comment>
<organism evidence="6 7">
    <name type="scientific">Trypanosoma brucei equiperdum</name>
    <dbReference type="NCBI Taxonomy" id="630700"/>
    <lineage>
        <taxon>Eukaryota</taxon>
        <taxon>Discoba</taxon>
        <taxon>Euglenozoa</taxon>
        <taxon>Kinetoplastea</taxon>
        <taxon>Metakinetoplastina</taxon>
        <taxon>Trypanosomatida</taxon>
        <taxon>Trypanosomatidae</taxon>
        <taxon>Trypanosoma</taxon>
    </lineage>
</organism>
<dbReference type="AlphaFoldDB" id="A0A3L6LDI1"/>
<feature type="domain" description="Zinc finger ZPR1-type" evidence="5">
    <location>
        <begin position="270"/>
        <end position="433"/>
    </location>
</feature>
<proteinExistence type="inferred from homology"/>
<keyword evidence="2" id="KW-0479">Metal-binding</keyword>
<name>A0A3L6LDI1_9TRYP</name>
<dbReference type="InterPro" id="IPR056180">
    <property type="entry name" value="ZPR1_jr_dom"/>
</dbReference>
<dbReference type="FunFam" id="2.20.25.420:FF:000002">
    <property type="entry name" value="Zinc finger protein ZPR1"/>
    <property type="match status" value="1"/>
</dbReference>
<comment type="caution">
    <text evidence="6">The sequence shown here is derived from an EMBL/GenBank/DDBJ whole genome shotgun (WGS) entry which is preliminary data.</text>
</comment>
<evidence type="ECO:0000256" key="2">
    <source>
        <dbReference type="ARBA" id="ARBA00022723"/>
    </source>
</evidence>
<evidence type="ECO:0000256" key="4">
    <source>
        <dbReference type="ARBA" id="ARBA00022833"/>
    </source>
</evidence>
<dbReference type="InterPro" id="IPR004457">
    <property type="entry name" value="Znf_ZPR1"/>
</dbReference>
<dbReference type="GO" id="GO:0005634">
    <property type="term" value="C:nucleus"/>
    <property type="evidence" value="ECO:0007669"/>
    <property type="project" value="TreeGrafter"/>
</dbReference>
<evidence type="ECO:0000256" key="1">
    <source>
        <dbReference type="ARBA" id="ARBA00008354"/>
    </source>
</evidence>
<evidence type="ECO:0000313" key="6">
    <source>
        <dbReference type="EMBL" id="RHW72480.1"/>
    </source>
</evidence>
<dbReference type="NCBIfam" id="TIGR00310">
    <property type="entry name" value="ZPR1_znf"/>
    <property type="match status" value="2"/>
</dbReference>
<dbReference type="FunFam" id="2.60.120.1040:FF:000003">
    <property type="entry name" value="Zinc finger protein zpr1"/>
    <property type="match status" value="2"/>
</dbReference>
<protein>
    <submittedName>
        <fullName evidence="6">Zinc-finger protein ZPR1</fullName>
    </submittedName>
</protein>
<sequence>MAETPKEIPPDEAPLRAAMGEVQEDVAHNTEGDEESTANCIRTELGEMNEIESRCPRCGGNGTTRLMITNIPHFKEVIVSSFECPHCGERNNEVTFGGEFGPKSVRYELEVKSKKDLDRQVVKSEYATIRIPELDLEIPRESQRGVLNTVEGFLEQTESGLQLQQPLRRIQHPELYEKLEIFCEKVRQYRTGDVPFTFIIDDPAGNSYVEAYYDYYHPTIDPQLTRYEKERTNIDRQLLGLTIEYNTQRTDAEQREVQEGQFDDVVRMETECSACKKPGFINIQQVNIPYFKETVIMAFRCDFCGYKSNEVKSGGAVAEKGLKITLEVKSESDLKRDVLKSDSTTLLIPEVALELAPGTLGGFFSTVEGTLMMVRDQLKSLPQAQFAKGDAAATDPEAKTLTTFVKELEHLLELKRPFTFILDDPLANVYIQNPREHLPPPENEDPQLTKTYYTRTFEQDEELGFHQMNVN</sequence>